<evidence type="ECO:0000313" key="1">
    <source>
        <dbReference type="EMBL" id="QNO48417.1"/>
    </source>
</evidence>
<name>A0A7G9YK83_9EURY</name>
<proteinExistence type="predicted"/>
<dbReference type="PANTHER" id="PTHR34504:SF4">
    <property type="entry name" value="ANTITOXIN HICB"/>
    <property type="match status" value="1"/>
</dbReference>
<dbReference type="SUPFAM" id="SSF143100">
    <property type="entry name" value="TTHA1013/TTHA0281-like"/>
    <property type="match status" value="1"/>
</dbReference>
<accession>A0A7G9YK83</accession>
<dbReference type="InterPro" id="IPR035069">
    <property type="entry name" value="TTHA1013/TTHA0281-like"/>
</dbReference>
<evidence type="ECO:0008006" key="2">
    <source>
        <dbReference type="Google" id="ProtNLM"/>
    </source>
</evidence>
<gene>
    <name evidence="1" type="ORF">CMAMEFPP_00002</name>
</gene>
<dbReference type="InterPro" id="IPR051404">
    <property type="entry name" value="TA_system_antitoxin"/>
</dbReference>
<dbReference type="AlphaFoldDB" id="A0A7G9YK83"/>
<sequence>MSGKTTSHKHTQERPTMNKFTAIFERDGDWWIGYVEELPGANTQGRTLPEARENLKDAVEMIIEANRELTRLEIGSDAIREELLVAT</sequence>
<protein>
    <recommendedName>
        <fullName evidence="2">HicB-like antitoxin of toxin-antitoxin system domain-containing protein</fullName>
    </recommendedName>
</protein>
<dbReference type="PANTHER" id="PTHR34504">
    <property type="entry name" value="ANTITOXIN HICB"/>
    <property type="match status" value="1"/>
</dbReference>
<dbReference type="EMBL" id="MT631342">
    <property type="protein sequence ID" value="QNO48417.1"/>
    <property type="molecule type" value="Genomic_DNA"/>
</dbReference>
<dbReference type="Gene3D" id="3.30.160.250">
    <property type="match status" value="1"/>
</dbReference>
<reference evidence="1" key="1">
    <citation type="submission" date="2020-06" db="EMBL/GenBank/DDBJ databases">
        <title>Unique genomic features of the anaerobic methanotrophic archaea.</title>
        <authorList>
            <person name="Chadwick G.L."/>
            <person name="Skennerton C.T."/>
            <person name="Laso-Perez R."/>
            <person name="Leu A.O."/>
            <person name="Speth D.R."/>
            <person name="Yu H."/>
            <person name="Morgan-Lang C."/>
            <person name="Hatzenpichler R."/>
            <person name="Goudeau D."/>
            <person name="Malmstrom R."/>
            <person name="Brazelton W.J."/>
            <person name="Woyke T."/>
            <person name="Hallam S.J."/>
            <person name="Tyson G.W."/>
            <person name="Wegener G."/>
            <person name="Boetius A."/>
            <person name="Orphan V."/>
        </authorList>
    </citation>
    <scope>NUCLEOTIDE SEQUENCE</scope>
</reference>
<organism evidence="1">
    <name type="scientific">Candidatus Methanogaster sp. ANME-2c ERB4</name>
    <dbReference type="NCBI Taxonomy" id="2759911"/>
    <lineage>
        <taxon>Archaea</taxon>
        <taxon>Methanobacteriati</taxon>
        <taxon>Methanobacteriota</taxon>
        <taxon>Stenosarchaea group</taxon>
        <taxon>Methanomicrobia</taxon>
        <taxon>Methanosarcinales</taxon>
        <taxon>ANME-2 cluster</taxon>
        <taxon>Candidatus Methanogasteraceae</taxon>
        <taxon>Candidatus Methanogaster</taxon>
    </lineage>
</organism>